<sequence>MDTAGRKKTHPRLSNKEAICYCHYRHHHHHHGHSYRSVVTTHITLPKRPSSPSLLWRSST</sequence>
<name>A0A5B7ET04_PORTR</name>
<organism evidence="1 2">
    <name type="scientific">Portunus trituberculatus</name>
    <name type="common">Swimming crab</name>
    <name type="synonym">Neptunus trituberculatus</name>
    <dbReference type="NCBI Taxonomy" id="210409"/>
    <lineage>
        <taxon>Eukaryota</taxon>
        <taxon>Metazoa</taxon>
        <taxon>Ecdysozoa</taxon>
        <taxon>Arthropoda</taxon>
        <taxon>Crustacea</taxon>
        <taxon>Multicrustacea</taxon>
        <taxon>Malacostraca</taxon>
        <taxon>Eumalacostraca</taxon>
        <taxon>Eucarida</taxon>
        <taxon>Decapoda</taxon>
        <taxon>Pleocyemata</taxon>
        <taxon>Brachyura</taxon>
        <taxon>Eubrachyura</taxon>
        <taxon>Portunoidea</taxon>
        <taxon>Portunidae</taxon>
        <taxon>Portuninae</taxon>
        <taxon>Portunus</taxon>
    </lineage>
</organism>
<protein>
    <submittedName>
        <fullName evidence="1">Uncharacterized protein</fullName>
    </submittedName>
</protein>
<comment type="caution">
    <text evidence="1">The sequence shown here is derived from an EMBL/GenBank/DDBJ whole genome shotgun (WGS) entry which is preliminary data.</text>
</comment>
<evidence type="ECO:0000313" key="1">
    <source>
        <dbReference type="EMBL" id="MPC36358.1"/>
    </source>
</evidence>
<dbReference type="Proteomes" id="UP000324222">
    <property type="component" value="Unassembled WGS sequence"/>
</dbReference>
<dbReference type="EMBL" id="VSRR010003496">
    <property type="protein sequence ID" value="MPC36358.1"/>
    <property type="molecule type" value="Genomic_DNA"/>
</dbReference>
<proteinExistence type="predicted"/>
<accession>A0A5B7ET04</accession>
<gene>
    <name evidence="1" type="ORF">E2C01_029814</name>
</gene>
<evidence type="ECO:0000313" key="2">
    <source>
        <dbReference type="Proteomes" id="UP000324222"/>
    </source>
</evidence>
<reference evidence="1 2" key="1">
    <citation type="submission" date="2019-05" db="EMBL/GenBank/DDBJ databases">
        <title>Another draft genome of Portunus trituberculatus and its Hox gene families provides insights of decapod evolution.</title>
        <authorList>
            <person name="Jeong J.-H."/>
            <person name="Song I."/>
            <person name="Kim S."/>
            <person name="Choi T."/>
            <person name="Kim D."/>
            <person name="Ryu S."/>
            <person name="Kim W."/>
        </authorList>
    </citation>
    <scope>NUCLEOTIDE SEQUENCE [LARGE SCALE GENOMIC DNA]</scope>
    <source>
        <tissue evidence="1">Muscle</tissue>
    </source>
</reference>
<dbReference type="AlphaFoldDB" id="A0A5B7ET04"/>
<keyword evidence="2" id="KW-1185">Reference proteome</keyword>